<reference evidence="3 4" key="1">
    <citation type="submission" date="2021-12" db="EMBL/GenBank/DDBJ databases">
        <title>Siccirubricoccus leaddurans sp. nov., a high concentration Zn2+ tolerance bacterium.</title>
        <authorList>
            <person name="Cao Y."/>
        </authorList>
    </citation>
    <scope>NUCLEOTIDE SEQUENCE [LARGE SCALE GENOMIC DNA]</scope>
    <source>
        <strain evidence="3 4">KC 17139</strain>
    </source>
</reference>
<sequence length="465" mass="49350">MTTPTDPALMSAETLLGLYARRALSPVEVLQAVLQRVALYNPWVNAFAAMNPHALREAGESEARWMAGRPIGLLDGVPSTVKDLLNLAGFPTRRGSKTTPATPATEDAPAVMGLKQAGAVILGKTTTTEFGWKSPGDCPLHGITRNPWNRQRTVGGSSSGAGAAGAACFGPLHIGTDAGGSVRIPAAFCGLVGLKPSFGRIPQWPLGAFANVACAGPMTRTVRDAALMFSAMARHDLRDPFCLPDEPRDWRAGIEDGVAGMRVALVRRLGFEPPLDADGEAVLLGAAKLLEEQGAIVEEADPGLPDTRAIFGRVWGVALARLVATTPEEKRPLLDAGLAEVAEREGGMSAIDFLGAEALRIEAAHAMARFHQRYDLVLTACTPTAAFAADQPTIRPTEALWRDWAPWTFAFNLTRQPAISVPVALDEHGMPRAVQLAAALYRDDLVFRGARALERAAEIPLASPG</sequence>
<dbReference type="SUPFAM" id="SSF75304">
    <property type="entry name" value="Amidase signature (AS) enzymes"/>
    <property type="match status" value="1"/>
</dbReference>
<accession>A0ABT1D187</accession>
<evidence type="ECO:0000313" key="3">
    <source>
        <dbReference type="EMBL" id="MCO6415668.1"/>
    </source>
</evidence>
<dbReference type="PANTHER" id="PTHR11895:SF7">
    <property type="entry name" value="GLUTAMYL-TRNA(GLN) AMIDOTRANSFERASE SUBUNIT A, MITOCHONDRIAL"/>
    <property type="match status" value="1"/>
</dbReference>
<dbReference type="GO" id="GO:0004040">
    <property type="term" value="F:amidase activity"/>
    <property type="evidence" value="ECO:0007669"/>
    <property type="project" value="UniProtKB-EC"/>
</dbReference>
<dbReference type="NCBIfam" id="NF004815">
    <property type="entry name" value="PRK06169.1"/>
    <property type="match status" value="1"/>
</dbReference>
<dbReference type="Proteomes" id="UP001523392">
    <property type="component" value="Unassembled WGS sequence"/>
</dbReference>
<proteinExistence type="inferred from homology"/>
<evidence type="ECO:0000256" key="1">
    <source>
        <dbReference type="ARBA" id="ARBA00009199"/>
    </source>
</evidence>
<comment type="similarity">
    <text evidence="1">Belongs to the amidase family.</text>
</comment>
<comment type="caution">
    <text evidence="3">The sequence shown here is derived from an EMBL/GenBank/DDBJ whole genome shotgun (WGS) entry which is preliminary data.</text>
</comment>
<dbReference type="RefSeq" id="WP_252952265.1">
    <property type="nucleotide sequence ID" value="NZ_JAFIRR010000030.1"/>
</dbReference>
<dbReference type="EMBL" id="JAFIRR010000030">
    <property type="protein sequence ID" value="MCO6415668.1"/>
    <property type="molecule type" value="Genomic_DNA"/>
</dbReference>
<dbReference type="InterPro" id="IPR023631">
    <property type="entry name" value="Amidase_dom"/>
</dbReference>
<evidence type="ECO:0000259" key="2">
    <source>
        <dbReference type="Pfam" id="PF01425"/>
    </source>
</evidence>
<keyword evidence="4" id="KW-1185">Reference proteome</keyword>
<feature type="domain" description="Amidase" evidence="2">
    <location>
        <begin position="28"/>
        <end position="446"/>
    </location>
</feature>
<organism evidence="3 4">
    <name type="scientific">Siccirubricoccus soli</name>
    <dbReference type="NCBI Taxonomy" id="2899147"/>
    <lineage>
        <taxon>Bacteria</taxon>
        <taxon>Pseudomonadati</taxon>
        <taxon>Pseudomonadota</taxon>
        <taxon>Alphaproteobacteria</taxon>
        <taxon>Acetobacterales</taxon>
        <taxon>Roseomonadaceae</taxon>
        <taxon>Siccirubricoccus</taxon>
    </lineage>
</organism>
<name>A0ABT1D187_9PROT</name>
<dbReference type="Pfam" id="PF01425">
    <property type="entry name" value="Amidase"/>
    <property type="match status" value="1"/>
</dbReference>
<dbReference type="InterPro" id="IPR000120">
    <property type="entry name" value="Amidase"/>
</dbReference>
<keyword evidence="3" id="KW-0378">Hydrolase</keyword>
<dbReference type="PANTHER" id="PTHR11895">
    <property type="entry name" value="TRANSAMIDASE"/>
    <property type="match status" value="1"/>
</dbReference>
<dbReference type="InterPro" id="IPR036928">
    <property type="entry name" value="AS_sf"/>
</dbReference>
<dbReference type="Gene3D" id="3.90.1300.10">
    <property type="entry name" value="Amidase signature (AS) domain"/>
    <property type="match status" value="1"/>
</dbReference>
<dbReference type="EC" id="3.5.1.4" evidence="3"/>
<protein>
    <submittedName>
        <fullName evidence="3">Amidase</fullName>
        <ecNumber evidence="3">3.5.1.4</ecNumber>
    </submittedName>
</protein>
<evidence type="ECO:0000313" key="4">
    <source>
        <dbReference type="Proteomes" id="UP001523392"/>
    </source>
</evidence>
<gene>
    <name evidence="3" type="ORF">JYK14_05680</name>
</gene>